<dbReference type="Proteomes" id="UP000327085">
    <property type="component" value="Chromosome 1"/>
</dbReference>
<comment type="subcellular location">
    <subcellularLocation>
        <location evidence="1 6">Secreted</location>
    </subcellularLocation>
</comment>
<organism evidence="7 8">
    <name type="scientific">Prunus dulcis</name>
    <name type="common">Almond</name>
    <name type="synonym">Amygdalus dulcis</name>
    <dbReference type="NCBI Taxonomy" id="3755"/>
    <lineage>
        <taxon>Eukaryota</taxon>
        <taxon>Viridiplantae</taxon>
        <taxon>Streptophyta</taxon>
        <taxon>Embryophyta</taxon>
        <taxon>Tracheophyta</taxon>
        <taxon>Spermatophyta</taxon>
        <taxon>Magnoliopsida</taxon>
        <taxon>eudicotyledons</taxon>
        <taxon>Gunneridae</taxon>
        <taxon>Pentapetalae</taxon>
        <taxon>rosids</taxon>
        <taxon>fabids</taxon>
        <taxon>Rosales</taxon>
        <taxon>Rosaceae</taxon>
        <taxon>Amygdaloideae</taxon>
        <taxon>Amygdaleae</taxon>
        <taxon>Prunus</taxon>
    </lineage>
</organism>
<evidence type="ECO:0000256" key="4">
    <source>
        <dbReference type="ARBA" id="ARBA00022525"/>
    </source>
</evidence>
<dbReference type="Gramene" id="VVA35129">
    <property type="protein sequence ID" value="VVA35129"/>
    <property type="gene ID" value="Prudul26B005623"/>
</dbReference>
<feature type="chain" id="PRO_5025094506" description="S-protein homolog" evidence="6">
    <location>
        <begin position="26"/>
        <end position="152"/>
    </location>
</feature>
<feature type="signal peptide" evidence="6">
    <location>
        <begin position="1"/>
        <end position="25"/>
    </location>
</feature>
<keyword evidence="3 6" id="KW-0713">Self-incompatibility</keyword>
<evidence type="ECO:0000256" key="6">
    <source>
        <dbReference type="RuleBase" id="RU367044"/>
    </source>
</evidence>
<dbReference type="AlphaFoldDB" id="A0A5E4G5R1"/>
<dbReference type="InterPro" id="IPR010264">
    <property type="entry name" value="Self-incomp_S1"/>
</dbReference>
<proteinExistence type="inferred from homology"/>
<keyword evidence="5 6" id="KW-0732">Signal</keyword>
<dbReference type="GO" id="GO:0005576">
    <property type="term" value="C:extracellular region"/>
    <property type="evidence" value="ECO:0007669"/>
    <property type="project" value="UniProtKB-SubCell"/>
</dbReference>
<dbReference type="OMA" id="HCIWSAR"/>
<dbReference type="GO" id="GO:0060320">
    <property type="term" value="P:rejection of self pollen"/>
    <property type="evidence" value="ECO:0007669"/>
    <property type="project" value="UniProtKB-KW"/>
</dbReference>
<evidence type="ECO:0000256" key="5">
    <source>
        <dbReference type="ARBA" id="ARBA00022729"/>
    </source>
</evidence>
<evidence type="ECO:0000313" key="8">
    <source>
        <dbReference type="Proteomes" id="UP000327085"/>
    </source>
</evidence>
<evidence type="ECO:0000313" key="7">
    <source>
        <dbReference type="EMBL" id="VVA35129.1"/>
    </source>
</evidence>
<evidence type="ECO:0000256" key="3">
    <source>
        <dbReference type="ARBA" id="ARBA00022471"/>
    </source>
</evidence>
<protein>
    <recommendedName>
        <fullName evidence="6">S-protein homolog</fullName>
    </recommendedName>
</protein>
<name>A0A5E4G5R1_PRUDU</name>
<dbReference type="PANTHER" id="PTHR31232">
    <property type="match status" value="1"/>
</dbReference>
<sequence>MKGKTIRVLYYFLLLASLVFKLSSCSSTMSIGKKYFVRIVNDLDNKPLDFSCKSGDDQINRSLPTAGSQFEFGFRLGFTTQFNCDLRYSTYHAMIIAFRDEEALLNDCGGVHCIWSAREDGIYLYRIKHDDYKKCIGADIGLPKDVTVRLNA</sequence>
<dbReference type="EMBL" id="CABIKO010000372">
    <property type="protein sequence ID" value="VVA35129.1"/>
    <property type="molecule type" value="Genomic_DNA"/>
</dbReference>
<reference evidence="8" key="1">
    <citation type="journal article" date="2020" name="Plant J.">
        <title>Transposons played a major role in the diversification between the closely related almond and peach genomes: results from the almond genome sequence.</title>
        <authorList>
            <person name="Alioto T."/>
            <person name="Alexiou K.G."/>
            <person name="Bardil A."/>
            <person name="Barteri F."/>
            <person name="Castanera R."/>
            <person name="Cruz F."/>
            <person name="Dhingra A."/>
            <person name="Duval H."/>
            <person name="Fernandez I Marti A."/>
            <person name="Frias L."/>
            <person name="Galan B."/>
            <person name="Garcia J.L."/>
            <person name="Howad W."/>
            <person name="Gomez-Garrido J."/>
            <person name="Gut M."/>
            <person name="Julca I."/>
            <person name="Morata J."/>
            <person name="Puigdomenech P."/>
            <person name="Ribeca P."/>
            <person name="Rubio Cabetas M.J."/>
            <person name="Vlasova A."/>
            <person name="Wirthensohn M."/>
            <person name="Garcia-Mas J."/>
            <person name="Gabaldon T."/>
            <person name="Casacuberta J.M."/>
            <person name="Arus P."/>
        </authorList>
    </citation>
    <scope>NUCLEOTIDE SEQUENCE [LARGE SCALE GENOMIC DNA]</scope>
    <source>
        <strain evidence="8">cv. Texas</strain>
    </source>
</reference>
<dbReference type="PANTHER" id="PTHR31232:SF54">
    <property type="entry name" value="S-PROTEIN HOMOLOG-RELATED"/>
    <property type="match status" value="1"/>
</dbReference>
<gene>
    <name evidence="7" type="ORF">ALMOND_2B005623</name>
</gene>
<keyword evidence="4 6" id="KW-0964">Secreted</keyword>
<comment type="similarity">
    <text evidence="2 6">Belongs to the plant self-incompatibility (S1) protein family.</text>
</comment>
<dbReference type="InParanoid" id="A0A5E4G5R1"/>
<accession>A0A5E4G5R1</accession>
<evidence type="ECO:0000256" key="1">
    <source>
        <dbReference type="ARBA" id="ARBA00004613"/>
    </source>
</evidence>
<dbReference type="Pfam" id="PF05938">
    <property type="entry name" value="Self-incomp_S1"/>
    <property type="match status" value="1"/>
</dbReference>
<evidence type="ECO:0000256" key="2">
    <source>
        <dbReference type="ARBA" id="ARBA00005581"/>
    </source>
</evidence>